<evidence type="ECO:0000256" key="4">
    <source>
        <dbReference type="ARBA" id="ARBA00022605"/>
    </source>
</evidence>
<comment type="caution">
    <text evidence="10">The sequence shown here is derived from an EMBL/GenBank/DDBJ whole genome shotgun (WGS) entry which is preliminary data.</text>
</comment>
<feature type="binding site" evidence="7">
    <location>
        <begin position="124"/>
        <end position="126"/>
    </location>
    <ligand>
        <name>FMN</name>
        <dbReference type="ChEBI" id="CHEBI:58210"/>
    </ligand>
</feature>
<evidence type="ECO:0000256" key="8">
    <source>
        <dbReference type="RuleBase" id="RU000605"/>
    </source>
</evidence>
<feature type="binding site" evidence="7">
    <location>
        <position position="321"/>
    </location>
    <ligand>
        <name>FMN</name>
        <dbReference type="ChEBI" id="CHEBI:58210"/>
    </ligand>
</feature>
<dbReference type="GO" id="GO:0004107">
    <property type="term" value="F:chorismate synthase activity"/>
    <property type="evidence" value="ECO:0007669"/>
    <property type="project" value="UniProtKB-UniRule"/>
</dbReference>
<dbReference type="PROSITE" id="PS00789">
    <property type="entry name" value="CHORISMATE_SYNTHASE_3"/>
    <property type="match status" value="1"/>
</dbReference>
<dbReference type="GO" id="GO:0009073">
    <property type="term" value="P:aromatic amino acid family biosynthetic process"/>
    <property type="evidence" value="ECO:0007669"/>
    <property type="project" value="UniProtKB-KW"/>
</dbReference>
<keyword evidence="4 7" id="KW-0028">Amino-acid biosynthesis</keyword>
<dbReference type="PROSITE" id="PS00787">
    <property type="entry name" value="CHORISMATE_SYNTHASE_1"/>
    <property type="match status" value="1"/>
</dbReference>
<comment type="similarity">
    <text evidence="2 7 8">Belongs to the chorismate synthase family.</text>
</comment>
<feature type="binding site" evidence="7">
    <location>
        <begin position="295"/>
        <end position="299"/>
    </location>
    <ligand>
        <name>FMN</name>
        <dbReference type="ChEBI" id="CHEBI:58210"/>
    </ligand>
</feature>
<comment type="pathway">
    <text evidence="1 7 8">Metabolic intermediate biosynthesis; chorismate biosynthesis; chorismate from D-erythrose 4-phosphate and phosphoenolpyruvate: step 7/7.</text>
</comment>
<dbReference type="STRING" id="1797985.A2Y83_00225"/>
<feature type="binding site" evidence="7">
    <location>
        <position position="53"/>
    </location>
    <ligand>
        <name>NADP(+)</name>
        <dbReference type="ChEBI" id="CHEBI:58349"/>
    </ligand>
</feature>
<dbReference type="HAMAP" id="MF_00300">
    <property type="entry name" value="Chorismate_synth"/>
    <property type="match status" value="1"/>
</dbReference>
<evidence type="ECO:0000256" key="9">
    <source>
        <dbReference type="SAM" id="MobiDB-lite"/>
    </source>
</evidence>
<name>A0A1F5S5A5_9BACT</name>
<keyword evidence="5 7" id="KW-0057">Aromatic amino acid biosynthesis</keyword>
<dbReference type="InterPro" id="IPR020541">
    <property type="entry name" value="Chorismate_synthase_CS"/>
</dbReference>
<evidence type="ECO:0000256" key="7">
    <source>
        <dbReference type="HAMAP-Rule" id="MF_00300"/>
    </source>
</evidence>
<dbReference type="FunFam" id="3.60.150.10:FF:000003">
    <property type="entry name" value="Chorismate synthase"/>
    <property type="match status" value="1"/>
</dbReference>
<dbReference type="PIRSF" id="PIRSF001456">
    <property type="entry name" value="Chorismate_synth"/>
    <property type="match status" value="1"/>
</dbReference>
<dbReference type="CDD" id="cd07304">
    <property type="entry name" value="Chorismate_synthase"/>
    <property type="match status" value="1"/>
</dbReference>
<keyword evidence="7" id="KW-0285">Flavoprotein</keyword>
<evidence type="ECO:0000256" key="2">
    <source>
        <dbReference type="ARBA" id="ARBA00008014"/>
    </source>
</evidence>
<dbReference type="GO" id="GO:0005829">
    <property type="term" value="C:cytosol"/>
    <property type="evidence" value="ECO:0007669"/>
    <property type="project" value="TreeGrafter"/>
</dbReference>
<dbReference type="AlphaFoldDB" id="A0A1F5S5A5"/>
<dbReference type="Gene3D" id="3.60.150.10">
    <property type="entry name" value="Chorismate synthase AroC"/>
    <property type="match status" value="1"/>
</dbReference>
<comment type="cofactor">
    <cofactor evidence="7 8">
        <name>FMNH2</name>
        <dbReference type="ChEBI" id="CHEBI:57618"/>
    </cofactor>
    <text evidence="7 8">Reduced FMN (FMNH(2)).</text>
</comment>
<dbReference type="NCBIfam" id="NF003793">
    <property type="entry name" value="PRK05382.1"/>
    <property type="match status" value="1"/>
</dbReference>
<dbReference type="PROSITE" id="PS00788">
    <property type="entry name" value="CHORISMATE_SYNTHASE_2"/>
    <property type="match status" value="1"/>
</dbReference>
<dbReference type="Pfam" id="PF01264">
    <property type="entry name" value="Chorismate_synt"/>
    <property type="match status" value="1"/>
</dbReference>
<dbReference type="UniPathway" id="UPA00053">
    <property type="reaction ID" value="UER00090"/>
</dbReference>
<evidence type="ECO:0000256" key="1">
    <source>
        <dbReference type="ARBA" id="ARBA00005044"/>
    </source>
</evidence>
<dbReference type="SUPFAM" id="SSF103263">
    <property type="entry name" value="Chorismate synthase, AroC"/>
    <property type="match status" value="1"/>
</dbReference>
<reference evidence="10 11" key="1">
    <citation type="journal article" date="2016" name="Nat. Commun.">
        <title>Thousands of microbial genomes shed light on interconnected biogeochemical processes in an aquifer system.</title>
        <authorList>
            <person name="Anantharaman K."/>
            <person name="Brown C.T."/>
            <person name="Hug L.A."/>
            <person name="Sharon I."/>
            <person name="Castelle C.J."/>
            <person name="Probst A.J."/>
            <person name="Thomas B.C."/>
            <person name="Singh A."/>
            <person name="Wilkins M.J."/>
            <person name="Karaoz U."/>
            <person name="Brodie E.L."/>
            <person name="Williams K.H."/>
            <person name="Hubbard S.S."/>
            <person name="Banfield J.F."/>
        </authorList>
    </citation>
    <scope>NUCLEOTIDE SEQUENCE [LARGE SCALE GENOMIC DNA]</scope>
</reference>
<evidence type="ECO:0000313" key="10">
    <source>
        <dbReference type="EMBL" id="OGF21461.1"/>
    </source>
</evidence>
<evidence type="ECO:0000256" key="5">
    <source>
        <dbReference type="ARBA" id="ARBA00023141"/>
    </source>
</evidence>
<dbReference type="NCBIfam" id="TIGR00033">
    <property type="entry name" value="aroC"/>
    <property type="match status" value="1"/>
</dbReference>
<comment type="catalytic activity">
    <reaction evidence="7 8">
        <text>5-O-(1-carboxyvinyl)-3-phosphoshikimate = chorismate + phosphate</text>
        <dbReference type="Rhea" id="RHEA:21020"/>
        <dbReference type="ChEBI" id="CHEBI:29748"/>
        <dbReference type="ChEBI" id="CHEBI:43474"/>
        <dbReference type="ChEBI" id="CHEBI:57701"/>
        <dbReference type="EC" id="4.2.3.5"/>
    </reaction>
</comment>
<sequence length="356" mass="38732">MGNSFGKIFKITTFGESHGKAIGVVIDGCPAGLEIAEKDIQAELDKRRPGQSKFTTQRNETDKVEILSGIFEGKTLGAPIAIVIYNNDSKSKHYEDIKDLYRPGHADYTYEAKYGIRDWRGGGRASARETAARVAAGAIAKKILADAGIMIAGYVIQIGKLRVENIDEQIVYDNPLRCPDNDMIKRFEEEIENARKDGDSVGGIVEIAAHNVPAGLGEPVFNKLSADLAQGIMSIPAVKGFEIGDGFASSSRRGSENNDEWNNEGGKIKTATNRAGGIIGGISTGEDIIFRFALKPTPSIRKKQKTVDKNGEEREIEIQGRHDPCVCPRAVPVGEAMAALVLVDHWLLNRISRNLL</sequence>
<dbReference type="PANTHER" id="PTHR21085:SF0">
    <property type="entry name" value="CHORISMATE SYNTHASE"/>
    <property type="match status" value="1"/>
</dbReference>
<dbReference type="PANTHER" id="PTHR21085">
    <property type="entry name" value="CHORISMATE SYNTHASE"/>
    <property type="match status" value="1"/>
</dbReference>
<dbReference type="Proteomes" id="UP000178323">
    <property type="component" value="Unassembled WGS sequence"/>
</dbReference>
<evidence type="ECO:0000256" key="3">
    <source>
        <dbReference type="ARBA" id="ARBA00013036"/>
    </source>
</evidence>
<accession>A0A1F5S5A5</accession>
<keyword evidence="7" id="KW-0288">FMN</keyword>
<comment type="function">
    <text evidence="7">Catalyzes the anti-1,4-elimination of the C-3 phosphate and the C-6 proR hydrogen from 5-enolpyruvylshikimate-3-phosphate (EPSP) to yield chorismate, which is the branch point compound that serves as the starting substrate for the three terminal pathways of aromatic amino acid biosynthesis. This reaction introduces a second double bond into the aromatic ring system.</text>
</comment>
<dbReference type="InterPro" id="IPR035904">
    <property type="entry name" value="Chorismate_synth_AroC_sf"/>
</dbReference>
<keyword evidence="7" id="KW-0274">FAD</keyword>
<gene>
    <name evidence="7" type="primary">aroC</name>
    <name evidence="10" type="ORF">A2Y83_00225</name>
</gene>
<dbReference type="EC" id="4.2.3.5" evidence="3 7"/>
<dbReference type="GO" id="GO:0008652">
    <property type="term" value="P:amino acid biosynthetic process"/>
    <property type="evidence" value="ECO:0007669"/>
    <property type="project" value="UniProtKB-KW"/>
</dbReference>
<comment type="subunit">
    <text evidence="7">Homotetramer.</text>
</comment>
<dbReference type="EMBL" id="MFFS01000061">
    <property type="protein sequence ID" value="OGF21461.1"/>
    <property type="molecule type" value="Genomic_DNA"/>
</dbReference>
<dbReference type="InterPro" id="IPR000453">
    <property type="entry name" value="Chorismate_synth"/>
</dbReference>
<keyword evidence="6 7" id="KW-0456">Lyase</keyword>
<keyword evidence="7" id="KW-0521">NADP</keyword>
<feature type="region of interest" description="Disordered" evidence="9">
    <location>
        <begin position="249"/>
        <end position="268"/>
    </location>
</feature>
<evidence type="ECO:0000256" key="6">
    <source>
        <dbReference type="ARBA" id="ARBA00023239"/>
    </source>
</evidence>
<feature type="binding site" evidence="7">
    <location>
        <position position="280"/>
    </location>
    <ligand>
        <name>FMN</name>
        <dbReference type="ChEBI" id="CHEBI:58210"/>
    </ligand>
</feature>
<feature type="binding site" evidence="7">
    <location>
        <position position="47"/>
    </location>
    <ligand>
        <name>NADP(+)</name>
        <dbReference type="ChEBI" id="CHEBI:58349"/>
    </ligand>
</feature>
<proteinExistence type="inferred from homology"/>
<dbReference type="GO" id="GO:0010181">
    <property type="term" value="F:FMN binding"/>
    <property type="evidence" value="ECO:0007669"/>
    <property type="project" value="TreeGrafter"/>
</dbReference>
<evidence type="ECO:0000313" key="11">
    <source>
        <dbReference type="Proteomes" id="UP000178323"/>
    </source>
</evidence>
<comment type="caution">
    <text evidence="7">Lacks conserved residue(s) required for the propagation of feature annotation.</text>
</comment>
<organism evidence="10 11">
    <name type="scientific">Candidatus Falkowbacteria bacterium RBG_13_39_14</name>
    <dbReference type="NCBI Taxonomy" id="1797985"/>
    <lineage>
        <taxon>Bacteria</taxon>
        <taxon>Candidatus Falkowiibacteriota</taxon>
    </lineage>
</organism>
<protein>
    <recommendedName>
        <fullName evidence="3 7">Chorismate synthase</fullName>
        <shortName evidence="7">CS</shortName>
        <ecNumber evidence="3 7">4.2.3.5</ecNumber>
    </recommendedName>
    <alternativeName>
        <fullName evidence="7">5-enolpyruvylshikimate-3-phosphate phospholyase</fullName>
    </alternativeName>
</protein>
<dbReference type="GO" id="GO:0009423">
    <property type="term" value="P:chorismate biosynthetic process"/>
    <property type="evidence" value="ECO:0007669"/>
    <property type="project" value="UniProtKB-UniRule"/>
</dbReference>